<proteinExistence type="predicted"/>
<feature type="compositionally biased region" description="Polar residues" evidence="1">
    <location>
        <begin position="161"/>
        <end position="170"/>
    </location>
</feature>
<sequence>MSLLQEALDACAALTRRVEHLEYDKVAQALEIPKLKRMRVDSSEDTVMDDASNQERIIDELDKDDAFPLMDDKEEDKKHEKAKEDKPAEVQEVVDVVTTAKLITEVVTAASETVTVASITISAAEPKVPAATITAAPVRVAAASTRKRKGVVIRDPEEESTTSSVIPTDTKSNDKGKEIMVEEPKPLKKKQQVKMDEEYARKLHAELNKDIDWDVAIDHVKQKAKGSNCAKISSYEEKALDRSSSSKEYDNVFEECCWFQIGLLQGDVL</sequence>
<comment type="caution">
    <text evidence="2">The sequence shown here is derived from an EMBL/GenBank/DDBJ whole genome shotgun (WGS) entry which is preliminary data.</text>
</comment>
<dbReference type="AlphaFoldDB" id="A0A699IDG2"/>
<feature type="compositionally biased region" description="Basic and acidic residues" evidence="1">
    <location>
        <begin position="75"/>
        <end position="86"/>
    </location>
</feature>
<organism evidence="2">
    <name type="scientific">Tanacetum cinerariifolium</name>
    <name type="common">Dalmatian daisy</name>
    <name type="synonym">Chrysanthemum cinerariifolium</name>
    <dbReference type="NCBI Taxonomy" id="118510"/>
    <lineage>
        <taxon>Eukaryota</taxon>
        <taxon>Viridiplantae</taxon>
        <taxon>Streptophyta</taxon>
        <taxon>Embryophyta</taxon>
        <taxon>Tracheophyta</taxon>
        <taxon>Spermatophyta</taxon>
        <taxon>Magnoliopsida</taxon>
        <taxon>eudicotyledons</taxon>
        <taxon>Gunneridae</taxon>
        <taxon>Pentapetalae</taxon>
        <taxon>asterids</taxon>
        <taxon>campanulids</taxon>
        <taxon>Asterales</taxon>
        <taxon>Asteraceae</taxon>
        <taxon>Asteroideae</taxon>
        <taxon>Anthemideae</taxon>
        <taxon>Anthemidinae</taxon>
        <taxon>Tanacetum</taxon>
    </lineage>
</organism>
<feature type="region of interest" description="Disordered" evidence="1">
    <location>
        <begin position="63"/>
        <end position="86"/>
    </location>
</feature>
<name>A0A699IDG2_TANCI</name>
<evidence type="ECO:0000313" key="2">
    <source>
        <dbReference type="EMBL" id="GEZ35859.1"/>
    </source>
</evidence>
<dbReference type="EMBL" id="BKCJ010269418">
    <property type="protein sequence ID" value="GEZ35859.1"/>
    <property type="molecule type" value="Genomic_DNA"/>
</dbReference>
<gene>
    <name evidence="2" type="ORF">Tci_507832</name>
</gene>
<protein>
    <submittedName>
        <fullName evidence="2">Uncharacterized protein</fullName>
    </submittedName>
</protein>
<feature type="region of interest" description="Disordered" evidence="1">
    <location>
        <begin position="151"/>
        <end position="173"/>
    </location>
</feature>
<reference evidence="2" key="1">
    <citation type="journal article" date="2019" name="Sci. Rep.">
        <title>Draft genome of Tanacetum cinerariifolium, the natural source of mosquito coil.</title>
        <authorList>
            <person name="Yamashiro T."/>
            <person name="Shiraishi A."/>
            <person name="Satake H."/>
            <person name="Nakayama K."/>
        </authorList>
    </citation>
    <scope>NUCLEOTIDE SEQUENCE</scope>
</reference>
<evidence type="ECO:0000256" key="1">
    <source>
        <dbReference type="SAM" id="MobiDB-lite"/>
    </source>
</evidence>
<accession>A0A699IDG2</accession>